<protein>
    <submittedName>
        <fullName evidence="2">Methylmalonyl-CoA mutase</fullName>
    </submittedName>
</protein>
<dbReference type="InterPro" id="IPR006099">
    <property type="entry name" value="MeMalonylCoA_mutase_a/b_cat"/>
</dbReference>
<feature type="non-terminal residue" evidence="2">
    <location>
        <position position="1"/>
    </location>
</feature>
<proteinExistence type="predicted"/>
<dbReference type="EMBL" id="WNIA01001077">
    <property type="protein sequence ID" value="MTW00398.1"/>
    <property type="molecule type" value="Genomic_DNA"/>
</dbReference>
<sequence>RVAATDEQFPTIGKLRAVRRLWARVLELSGASPDHRQMVLHAVTSRPMMTKYDPWTNMLRTCVAAFSAGVGGADAVT</sequence>
<comment type="caution">
    <text evidence="2">The sequence shown here is derived from an EMBL/GenBank/DDBJ whole genome shotgun (WGS) entry which is preliminary data.</text>
</comment>
<dbReference type="Pfam" id="PF01642">
    <property type="entry name" value="MM_CoA_mutase"/>
    <property type="match status" value="1"/>
</dbReference>
<accession>A0A6I3V101</accession>
<evidence type="ECO:0000313" key="3">
    <source>
        <dbReference type="Proteomes" id="UP000437160"/>
    </source>
</evidence>
<dbReference type="Proteomes" id="UP000437160">
    <property type="component" value="Unassembled WGS sequence"/>
</dbReference>
<dbReference type="SUPFAM" id="SSF51703">
    <property type="entry name" value="Cobalamin (vitamin B12)-dependent enzymes"/>
    <property type="match status" value="1"/>
</dbReference>
<dbReference type="GO" id="GO:0004494">
    <property type="term" value="F:methylmalonyl-CoA mutase activity"/>
    <property type="evidence" value="ECO:0007669"/>
    <property type="project" value="TreeGrafter"/>
</dbReference>
<feature type="non-terminal residue" evidence="2">
    <location>
        <position position="77"/>
    </location>
</feature>
<dbReference type="Gene3D" id="3.20.20.240">
    <property type="entry name" value="Methylmalonyl-CoA mutase"/>
    <property type="match status" value="1"/>
</dbReference>
<evidence type="ECO:0000259" key="1">
    <source>
        <dbReference type="Pfam" id="PF01642"/>
    </source>
</evidence>
<dbReference type="GO" id="GO:0019678">
    <property type="term" value="P:propionate metabolic process, methylmalonyl pathway"/>
    <property type="evidence" value="ECO:0007669"/>
    <property type="project" value="TreeGrafter"/>
</dbReference>
<feature type="domain" description="Methylmalonyl-CoA mutase alpha/beta chain catalytic" evidence="1">
    <location>
        <begin position="4"/>
        <end position="75"/>
    </location>
</feature>
<gene>
    <name evidence="2" type="ORF">GM536_15470</name>
</gene>
<reference evidence="2 3" key="1">
    <citation type="submission" date="2019-11" db="EMBL/GenBank/DDBJ databases">
        <title>Growth characteristics of pneumococcus vary with the chemical composition of the capsule and with environmental conditions.</title>
        <authorList>
            <person name="Tothpal A."/>
            <person name="Desobry K."/>
            <person name="Joshi S."/>
            <person name="Wyllie A.L."/>
            <person name="Weinberger D.M."/>
        </authorList>
    </citation>
    <scope>NUCLEOTIDE SEQUENCE [LARGE SCALE GENOMIC DNA]</scope>
    <source>
        <strain evidence="3">pnumococcus19F</strain>
    </source>
</reference>
<dbReference type="AlphaFoldDB" id="A0A6I3V101"/>
<dbReference type="RefSeq" id="WP_230690509.1">
    <property type="nucleotide sequence ID" value="NZ_WNIA01001077.1"/>
</dbReference>
<evidence type="ECO:0000313" key="2">
    <source>
        <dbReference type="EMBL" id="MTW00398.1"/>
    </source>
</evidence>
<dbReference type="GO" id="GO:0031419">
    <property type="term" value="F:cobalamin binding"/>
    <property type="evidence" value="ECO:0007669"/>
    <property type="project" value="InterPro"/>
</dbReference>
<dbReference type="GO" id="GO:0005737">
    <property type="term" value="C:cytoplasm"/>
    <property type="evidence" value="ECO:0007669"/>
    <property type="project" value="TreeGrafter"/>
</dbReference>
<dbReference type="PANTHER" id="PTHR48101:SF4">
    <property type="entry name" value="METHYLMALONYL-COA MUTASE, MITOCHONDRIAL"/>
    <property type="match status" value="1"/>
</dbReference>
<dbReference type="PANTHER" id="PTHR48101">
    <property type="entry name" value="METHYLMALONYL-COA MUTASE, MITOCHONDRIAL-RELATED"/>
    <property type="match status" value="1"/>
</dbReference>
<dbReference type="InterPro" id="IPR016176">
    <property type="entry name" value="Cbl-dep_enz_cat"/>
</dbReference>
<name>A0A6I3V101_STREE</name>
<organism evidence="2 3">
    <name type="scientific">Streptococcus pneumoniae</name>
    <dbReference type="NCBI Taxonomy" id="1313"/>
    <lineage>
        <taxon>Bacteria</taxon>
        <taxon>Bacillati</taxon>
        <taxon>Bacillota</taxon>
        <taxon>Bacilli</taxon>
        <taxon>Lactobacillales</taxon>
        <taxon>Streptococcaceae</taxon>
        <taxon>Streptococcus</taxon>
    </lineage>
</organism>